<keyword evidence="1 2" id="KW-0819">tRNA processing</keyword>
<proteinExistence type="inferred from homology"/>
<protein>
    <recommendedName>
        <fullName evidence="2">tRNA(Met) cytidine acetate ligase</fullName>
        <ecNumber evidence="2">6.3.4.-</ecNumber>
    </recommendedName>
</protein>
<evidence type="ECO:0000256" key="2">
    <source>
        <dbReference type="HAMAP-Rule" id="MF_01539"/>
    </source>
</evidence>
<keyword evidence="2" id="KW-0547">Nucleotide-binding</keyword>
<dbReference type="GO" id="GO:0000049">
    <property type="term" value="F:tRNA binding"/>
    <property type="evidence" value="ECO:0007669"/>
    <property type="project" value="UniProtKB-KW"/>
</dbReference>
<dbReference type="PANTHER" id="PTHR37825">
    <property type="entry name" value="TRNA(MET) CYTIDINE ACETATE LIGASE"/>
    <property type="match status" value="1"/>
</dbReference>
<comment type="similarity">
    <text evidence="2">Belongs to the TmcAL family.</text>
</comment>
<dbReference type="Pfam" id="PF05636">
    <property type="entry name" value="HIGH_NTase1"/>
    <property type="match status" value="1"/>
</dbReference>
<sequence length="404" mass="46406">MNITGLIVEYNPFHNGHLYHINKSKKVTKADGIIAVISGNFTQRGIPSIIDKWTKTKIALLNGIDLVIELPALYSLSSAEFFAQGAISLLQNLNVVNNICFGSEIENINILKEISEILIEEPEIFKETLKKNLNKGFSYPYCRNKALIYYFNNIKKSNINLDTILNSPNNILGIEYCKNIIKLGNNIVPFSIKRIGSNYNSLNFTKEFCSASAIRNFLKYNNNLNEIKNYIPNNEFTIFNNLINSSYKFCFEDSMIPYIKYKYYNSINSLKNLPDISEGLDNRIYKFLDNCSSYENLIKSIKSKRYTFTRISRILCQFFLGFDLYNTSELRKFSCPYARILGFNNTGATILKNIKNKSQIPLYTKLPKEKNDILNLDIQSTKMYSLINNAINPNSDYLTSPIII</sequence>
<comment type="subcellular location">
    <subcellularLocation>
        <location evidence="2">Cytoplasm</location>
    </subcellularLocation>
</comment>
<feature type="binding site" evidence="2">
    <location>
        <begin position="7"/>
        <end position="20"/>
    </location>
    <ligand>
        <name>ATP</name>
        <dbReference type="ChEBI" id="CHEBI:30616"/>
    </ligand>
</feature>
<dbReference type="AlphaFoldDB" id="A0A1E8F250"/>
<dbReference type="EC" id="6.3.4.-" evidence="2"/>
<gene>
    <name evidence="2" type="primary">tmcAL</name>
    <name evidence="3" type="ORF">CLOACE_00370</name>
</gene>
<organism evidence="3 4">
    <name type="scientific">Clostridium acetireducens DSM 10703</name>
    <dbReference type="NCBI Taxonomy" id="1121290"/>
    <lineage>
        <taxon>Bacteria</taxon>
        <taxon>Bacillati</taxon>
        <taxon>Bacillota</taxon>
        <taxon>Clostridia</taxon>
        <taxon>Eubacteriales</taxon>
        <taxon>Clostridiaceae</taxon>
        <taxon>Clostridium</taxon>
    </lineage>
</organism>
<feature type="binding site" evidence="2">
    <location>
        <begin position="194"/>
        <end position="195"/>
    </location>
    <ligand>
        <name>ATP</name>
        <dbReference type="ChEBI" id="CHEBI:30616"/>
    </ligand>
</feature>
<dbReference type="Gene3D" id="3.40.50.620">
    <property type="entry name" value="HUPs"/>
    <property type="match status" value="1"/>
</dbReference>
<dbReference type="GO" id="GO:0005737">
    <property type="term" value="C:cytoplasm"/>
    <property type="evidence" value="ECO:0007669"/>
    <property type="project" value="UniProtKB-SubCell"/>
</dbReference>
<keyword evidence="2" id="KW-0436">Ligase</keyword>
<accession>A0A1E8F250</accession>
<dbReference type="HAMAP" id="MF_01539">
    <property type="entry name" value="TmcAL"/>
    <property type="match status" value="1"/>
</dbReference>
<reference evidence="3 4" key="1">
    <citation type="submission" date="2016-06" db="EMBL/GenBank/DDBJ databases">
        <title>Genome sequence of Clostridium acetireducens DSM 10703.</title>
        <authorList>
            <person name="Poehlein A."/>
            <person name="Fluechter S."/>
            <person name="Duerre P."/>
            <person name="Daniel R."/>
        </authorList>
    </citation>
    <scope>NUCLEOTIDE SEQUENCE [LARGE SCALE GENOMIC DNA]</scope>
    <source>
        <strain evidence="3 4">DSM 10703</strain>
    </source>
</reference>
<keyword evidence="2" id="KW-0820">tRNA-binding</keyword>
<keyword evidence="2" id="KW-0694">RNA-binding</keyword>
<evidence type="ECO:0000313" key="3">
    <source>
        <dbReference type="EMBL" id="OFI07689.1"/>
    </source>
</evidence>
<dbReference type="RefSeq" id="WP_070109024.1">
    <property type="nucleotide sequence ID" value="NZ_LZFO01000001.1"/>
</dbReference>
<dbReference type="InterPro" id="IPR008513">
    <property type="entry name" value="tRNA(Met)_cyd_acetate_ligase"/>
</dbReference>
<dbReference type="GO" id="GO:0016879">
    <property type="term" value="F:ligase activity, forming carbon-nitrogen bonds"/>
    <property type="evidence" value="ECO:0007669"/>
    <property type="project" value="UniProtKB-UniRule"/>
</dbReference>
<dbReference type="STRING" id="1121290.CLAOCE_00370"/>
<dbReference type="InterPro" id="IPR014729">
    <property type="entry name" value="Rossmann-like_a/b/a_fold"/>
</dbReference>
<dbReference type="GO" id="GO:0006400">
    <property type="term" value="P:tRNA modification"/>
    <property type="evidence" value="ECO:0007669"/>
    <property type="project" value="UniProtKB-UniRule"/>
</dbReference>
<comment type="catalytic activity">
    <reaction evidence="2">
        <text>cytidine(34) in elongator tRNA(Met) + acetate + ATP = N(4)-acetylcytidine(34) in elongator tRNA(Met) + AMP + diphosphate</text>
        <dbReference type="Rhea" id="RHEA:58144"/>
        <dbReference type="Rhea" id="RHEA-COMP:10693"/>
        <dbReference type="Rhea" id="RHEA-COMP:10694"/>
        <dbReference type="ChEBI" id="CHEBI:30089"/>
        <dbReference type="ChEBI" id="CHEBI:30616"/>
        <dbReference type="ChEBI" id="CHEBI:33019"/>
        <dbReference type="ChEBI" id="CHEBI:74900"/>
        <dbReference type="ChEBI" id="CHEBI:82748"/>
        <dbReference type="ChEBI" id="CHEBI:456215"/>
    </reaction>
</comment>
<keyword evidence="4" id="KW-1185">Reference proteome</keyword>
<dbReference type="SUPFAM" id="SSF52374">
    <property type="entry name" value="Nucleotidylyl transferase"/>
    <property type="match status" value="1"/>
</dbReference>
<dbReference type="GO" id="GO:0005524">
    <property type="term" value="F:ATP binding"/>
    <property type="evidence" value="ECO:0007669"/>
    <property type="project" value="UniProtKB-KW"/>
</dbReference>
<comment type="caution">
    <text evidence="3">The sequence shown here is derived from an EMBL/GenBank/DDBJ whole genome shotgun (WGS) entry which is preliminary data.</text>
</comment>
<comment type="function">
    <text evidence="2">Catalyzes the formation of N(4)-acetylcytidine (ac(4)C) at the wobble position of elongator tRNA(Met), using acetate and ATP as substrates. First activates an acetate ion to form acetyladenylate (Ac-AMP) and then transfers the acetyl group to tRNA to form ac(4)C34.</text>
</comment>
<evidence type="ECO:0000313" key="4">
    <source>
        <dbReference type="Proteomes" id="UP000175744"/>
    </source>
</evidence>
<dbReference type="PANTHER" id="PTHR37825:SF1">
    <property type="entry name" value="TRNA(MET) CYTIDINE ACETATE LIGASE"/>
    <property type="match status" value="1"/>
</dbReference>
<dbReference type="OrthoDB" id="9769796at2"/>
<dbReference type="Proteomes" id="UP000175744">
    <property type="component" value="Unassembled WGS sequence"/>
</dbReference>
<feature type="binding site" evidence="2">
    <location>
        <position position="169"/>
    </location>
    <ligand>
        <name>ATP</name>
        <dbReference type="ChEBI" id="CHEBI:30616"/>
    </ligand>
</feature>
<feature type="binding site" evidence="2">
    <location>
        <position position="102"/>
    </location>
    <ligand>
        <name>ATP</name>
        <dbReference type="ChEBI" id="CHEBI:30616"/>
    </ligand>
</feature>
<dbReference type="NCBIfam" id="NF010191">
    <property type="entry name" value="PRK13670.1"/>
    <property type="match status" value="1"/>
</dbReference>
<evidence type="ECO:0000256" key="1">
    <source>
        <dbReference type="ARBA" id="ARBA00022694"/>
    </source>
</evidence>
<dbReference type="PATRIC" id="fig|1121290.3.peg.37"/>
<name>A0A1E8F250_9CLOT</name>
<keyword evidence="2" id="KW-0963">Cytoplasm</keyword>
<keyword evidence="2" id="KW-0067">ATP-binding</keyword>
<dbReference type="EMBL" id="LZFO01000001">
    <property type="protein sequence ID" value="OFI07689.1"/>
    <property type="molecule type" value="Genomic_DNA"/>
</dbReference>